<dbReference type="PANTHER" id="PTHR42756">
    <property type="entry name" value="TRANSCRIPTIONAL REGULATOR, MARR"/>
    <property type="match status" value="1"/>
</dbReference>
<dbReference type="Proteomes" id="UP000272117">
    <property type="component" value="Unassembled WGS sequence"/>
</dbReference>
<keyword evidence="6" id="KW-1185">Reference proteome</keyword>
<keyword evidence="2" id="KW-0238">DNA-binding</keyword>
<dbReference type="PROSITE" id="PS50995">
    <property type="entry name" value="HTH_MARR_2"/>
    <property type="match status" value="1"/>
</dbReference>
<dbReference type="Pfam" id="PF12802">
    <property type="entry name" value="MarR_2"/>
    <property type="match status" value="1"/>
</dbReference>
<dbReference type="SMART" id="SM00347">
    <property type="entry name" value="HTH_MARR"/>
    <property type="match status" value="1"/>
</dbReference>
<evidence type="ECO:0000256" key="2">
    <source>
        <dbReference type="ARBA" id="ARBA00023125"/>
    </source>
</evidence>
<comment type="caution">
    <text evidence="5">The sequence shown here is derived from an EMBL/GenBank/DDBJ whole genome shotgun (WGS) entry which is preliminary data.</text>
</comment>
<evidence type="ECO:0000313" key="5">
    <source>
        <dbReference type="EMBL" id="RNI21883.1"/>
    </source>
</evidence>
<dbReference type="GO" id="GO:0003677">
    <property type="term" value="F:DNA binding"/>
    <property type="evidence" value="ECO:0007669"/>
    <property type="project" value="UniProtKB-KW"/>
</dbReference>
<dbReference type="InterPro" id="IPR036388">
    <property type="entry name" value="WH-like_DNA-bd_sf"/>
</dbReference>
<accession>A0A3M9MAJ5</accession>
<keyword evidence="3" id="KW-0804">Transcription</keyword>
<dbReference type="Gene3D" id="1.10.10.10">
    <property type="entry name" value="Winged helix-like DNA-binding domain superfamily/Winged helix DNA-binding domain"/>
    <property type="match status" value="1"/>
</dbReference>
<reference evidence="5 6" key="1">
    <citation type="submission" date="2018-11" db="EMBL/GenBank/DDBJ databases">
        <title>Rufibacter latericius sp. nov., isolated from water in Baiyang Lake.</title>
        <authorList>
            <person name="Yang Y."/>
        </authorList>
    </citation>
    <scope>NUCLEOTIDE SEQUENCE [LARGE SCALE GENOMIC DNA]</scope>
    <source>
        <strain evidence="5 6">R-22-1c-1</strain>
    </source>
</reference>
<dbReference type="AlphaFoldDB" id="A0A3M9MAJ5"/>
<dbReference type="PRINTS" id="PR00598">
    <property type="entry name" value="HTHMARR"/>
</dbReference>
<protein>
    <submittedName>
        <fullName evidence="5">MarR family transcriptional regulator</fullName>
    </submittedName>
</protein>
<evidence type="ECO:0000259" key="4">
    <source>
        <dbReference type="PROSITE" id="PS50995"/>
    </source>
</evidence>
<gene>
    <name evidence="5" type="ORF">EFB08_22320</name>
</gene>
<evidence type="ECO:0000256" key="1">
    <source>
        <dbReference type="ARBA" id="ARBA00023015"/>
    </source>
</evidence>
<evidence type="ECO:0000313" key="6">
    <source>
        <dbReference type="Proteomes" id="UP000272117"/>
    </source>
</evidence>
<evidence type="ECO:0000256" key="3">
    <source>
        <dbReference type="ARBA" id="ARBA00023163"/>
    </source>
</evidence>
<dbReference type="InterPro" id="IPR036390">
    <property type="entry name" value="WH_DNA-bd_sf"/>
</dbReference>
<dbReference type="GO" id="GO:0003700">
    <property type="term" value="F:DNA-binding transcription factor activity"/>
    <property type="evidence" value="ECO:0007669"/>
    <property type="project" value="InterPro"/>
</dbReference>
<name>A0A3M9MAJ5_9BACT</name>
<dbReference type="SUPFAM" id="SSF46785">
    <property type="entry name" value="Winged helix' DNA-binding domain"/>
    <property type="match status" value="1"/>
</dbReference>
<dbReference type="OrthoDB" id="996843at2"/>
<proteinExistence type="predicted"/>
<dbReference type="PANTHER" id="PTHR42756:SF1">
    <property type="entry name" value="TRANSCRIPTIONAL REPRESSOR OF EMRAB OPERON"/>
    <property type="match status" value="1"/>
</dbReference>
<feature type="domain" description="HTH marR-type" evidence="4">
    <location>
        <begin position="4"/>
        <end position="138"/>
    </location>
</feature>
<dbReference type="InterPro" id="IPR000835">
    <property type="entry name" value="HTH_MarR-typ"/>
</dbReference>
<dbReference type="EMBL" id="RJJD01000023">
    <property type="protein sequence ID" value="RNI21883.1"/>
    <property type="molecule type" value="Genomic_DNA"/>
</dbReference>
<dbReference type="RefSeq" id="WP_123129206.1">
    <property type="nucleotide sequence ID" value="NZ_RJJD01000023.1"/>
</dbReference>
<keyword evidence="1" id="KW-0805">Transcription regulation</keyword>
<sequence length="140" mass="15804">MNDASHLGLLIARTGLVLGKAVEREFEKSGLELTYQHFIFLNLLSKNNKLIQQDLADIVKIDKSAVLRVIAALEEKKLVERTGDTCDRRKKTLHLTILGKALLKQALQIETKVNSRMQEGLSKEEVSTFIKVALHLRDNI</sequence>
<organism evidence="5 6">
    <name type="scientific">Rufibacter latericius</name>
    <dbReference type="NCBI Taxonomy" id="2487040"/>
    <lineage>
        <taxon>Bacteria</taxon>
        <taxon>Pseudomonadati</taxon>
        <taxon>Bacteroidota</taxon>
        <taxon>Cytophagia</taxon>
        <taxon>Cytophagales</taxon>
        <taxon>Hymenobacteraceae</taxon>
        <taxon>Rufibacter</taxon>
    </lineage>
</organism>